<feature type="transmembrane region" description="Helical" evidence="1">
    <location>
        <begin position="184"/>
        <end position="205"/>
    </location>
</feature>
<feature type="transmembrane region" description="Helical" evidence="1">
    <location>
        <begin position="30"/>
        <end position="51"/>
    </location>
</feature>
<feature type="transmembrane region" description="Helical" evidence="1">
    <location>
        <begin position="237"/>
        <end position="264"/>
    </location>
</feature>
<evidence type="ECO:0008006" key="4">
    <source>
        <dbReference type="Google" id="ProtNLM"/>
    </source>
</evidence>
<feature type="transmembrane region" description="Helical" evidence="1">
    <location>
        <begin position="270"/>
        <end position="291"/>
    </location>
</feature>
<dbReference type="AlphaFoldDB" id="A0A2X0IQT6"/>
<organism evidence="2 3">
    <name type="scientific">Streptacidiphilus pinicola</name>
    <dbReference type="NCBI Taxonomy" id="2219663"/>
    <lineage>
        <taxon>Bacteria</taxon>
        <taxon>Bacillati</taxon>
        <taxon>Actinomycetota</taxon>
        <taxon>Actinomycetes</taxon>
        <taxon>Kitasatosporales</taxon>
        <taxon>Streptomycetaceae</taxon>
        <taxon>Streptacidiphilus</taxon>
    </lineage>
</organism>
<proteinExistence type="predicted"/>
<dbReference type="EMBL" id="QKYN01000005">
    <property type="protein sequence ID" value="RAG87582.1"/>
    <property type="molecule type" value="Genomic_DNA"/>
</dbReference>
<keyword evidence="1" id="KW-1133">Transmembrane helix</keyword>
<comment type="caution">
    <text evidence="2">The sequence shown here is derived from an EMBL/GenBank/DDBJ whole genome shotgun (WGS) entry which is preliminary data.</text>
</comment>
<name>A0A2X0IQT6_9ACTN</name>
<evidence type="ECO:0000313" key="3">
    <source>
        <dbReference type="Proteomes" id="UP000248889"/>
    </source>
</evidence>
<keyword evidence="1" id="KW-0812">Transmembrane</keyword>
<feature type="transmembrane region" description="Helical" evidence="1">
    <location>
        <begin position="81"/>
        <end position="98"/>
    </location>
</feature>
<feature type="transmembrane region" description="Helical" evidence="1">
    <location>
        <begin position="211"/>
        <end position="230"/>
    </location>
</feature>
<dbReference type="Proteomes" id="UP000248889">
    <property type="component" value="Unassembled WGS sequence"/>
</dbReference>
<evidence type="ECO:0000256" key="1">
    <source>
        <dbReference type="SAM" id="Phobius"/>
    </source>
</evidence>
<gene>
    <name evidence="2" type="ORF">DN069_00630</name>
</gene>
<dbReference type="RefSeq" id="WP_111498691.1">
    <property type="nucleotide sequence ID" value="NZ_QKYN01000005.1"/>
</dbReference>
<evidence type="ECO:0000313" key="2">
    <source>
        <dbReference type="EMBL" id="RAG87582.1"/>
    </source>
</evidence>
<feature type="transmembrane region" description="Helical" evidence="1">
    <location>
        <begin position="158"/>
        <end position="177"/>
    </location>
</feature>
<reference evidence="2 3" key="1">
    <citation type="submission" date="2018-06" db="EMBL/GenBank/DDBJ databases">
        <title>Streptacidiphilus pinicola sp. nov., isolated from pine grove soil.</title>
        <authorList>
            <person name="Roh S.G."/>
            <person name="Park S."/>
            <person name="Kim M.-K."/>
            <person name="Yun B.-R."/>
            <person name="Park J."/>
            <person name="Kim M.J."/>
            <person name="Kim Y.S."/>
            <person name="Kim S.B."/>
        </authorList>
    </citation>
    <scope>NUCLEOTIDE SEQUENCE [LARGE SCALE GENOMIC DNA]</scope>
    <source>
        <strain evidence="2 3">MMS16-CNU450</strain>
    </source>
</reference>
<accession>A0A2X0IQT6</accession>
<protein>
    <recommendedName>
        <fullName evidence="4">DUF2029 domain-containing protein</fullName>
    </recommendedName>
</protein>
<dbReference type="OrthoDB" id="3867445at2"/>
<sequence length="401" mass="41208">MNSMVQVRAQAPVVAAGRARSAAWFEQRRTWVLGWLVSAGWAGSFLVISNLTTHRTWGTLAALAYLAAALAAGCGRRRMSVGIALVGAVALPLGWLVYTGQAQSEVMVMERSMELMLGTGSPYATHPAGLADYNPYLPGQALFGLPHALGLLGPLGDARLWCGAFLALCLSAGRAVLKSATAPVVRVGSVSYGTAVGALVASPILALPLCVSGIDIPLIGVCCVAPALALRGRPMSAGWVLAFACALKWTAWPVVPVVLAAVFALYGGRAALRCAAVTVAGAAAVIVPFAVRTPKAMLEQVFLFPTGHGAVATPAQSPLPGVLLSRLGTPGLAVAGVLLVLCAVLLAVSLVKRPPVDSVACADRLALGLAIAFALAPASRYGYFALPAVLVLWTRLAAKLH</sequence>
<feature type="transmembrane region" description="Helical" evidence="1">
    <location>
        <begin position="57"/>
        <end position="74"/>
    </location>
</feature>
<keyword evidence="3" id="KW-1185">Reference proteome</keyword>
<feature type="transmembrane region" description="Helical" evidence="1">
    <location>
        <begin position="371"/>
        <end position="393"/>
    </location>
</feature>
<keyword evidence="1" id="KW-0472">Membrane</keyword>
<feature type="transmembrane region" description="Helical" evidence="1">
    <location>
        <begin position="332"/>
        <end position="351"/>
    </location>
</feature>